<dbReference type="AlphaFoldDB" id="A0A0F9BSP1"/>
<dbReference type="InterPro" id="IPR036291">
    <property type="entry name" value="NAD(P)-bd_dom_sf"/>
</dbReference>
<gene>
    <name evidence="3" type="ORF">LCGC14_2409850</name>
</gene>
<dbReference type="PRINTS" id="PR01713">
    <property type="entry name" value="NUCEPIMERASE"/>
</dbReference>
<dbReference type="InterPro" id="IPR001509">
    <property type="entry name" value="Epimerase_deHydtase"/>
</dbReference>
<dbReference type="Gene3D" id="3.90.25.10">
    <property type="entry name" value="UDP-galactose 4-epimerase, domain 1"/>
    <property type="match status" value="1"/>
</dbReference>
<reference evidence="3" key="1">
    <citation type="journal article" date="2015" name="Nature">
        <title>Complex archaea that bridge the gap between prokaryotes and eukaryotes.</title>
        <authorList>
            <person name="Spang A."/>
            <person name="Saw J.H."/>
            <person name="Jorgensen S.L."/>
            <person name="Zaremba-Niedzwiedzka K."/>
            <person name="Martijn J."/>
            <person name="Lind A.E."/>
            <person name="van Eijk R."/>
            <person name="Schleper C."/>
            <person name="Guy L."/>
            <person name="Ettema T.J."/>
        </authorList>
    </citation>
    <scope>NUCLEOTIDE SEQUENCE</scope>
</reference>
<name>A0A0F9BSP1_9ZZZZ</name>
<accession>A0A0F9BSP1</accession>
<organism evidence="3">
    <name type="scientific">marine sediment metagenome</name>
    <dbReference type="NCBI Taxonomy" id="412755"/>
    <lineage>
        <taxon>unclassified sequences</taxon>
        <taxon>metagenomes</taxon>
        <taxon>ecological metagenomes</taxon>
    </lineage>
</organism>
<feature type="domain" description="NAD-dependent epimerase/dehydratase" evidence="2">
    <location>
        <begin position="4"/>
        <end position="245"/>
    </location>
</feature>
<dbReference type="EMBL" id="LAZR01036385">
    <property type="protein sequence ID" value="KKL24984.1"/>
    <property type="molecule type" value="Genomic_DNA"/>
</dbReference>
<evidence type="ECO:0000259" key="2">
    <source>
        <dbReference type="Pfam" id="PF01370"/>
    </source>
</evidence>
<dbReference type="Pfam" id="PF01370">
    <property type="entry name" value="Epimerase"/>
    <property type="match status" value="1"/>
</dbReference>
<proteinExistence type="inferred from homology"/>
<comment type="caution">
    <text evidence="3">The sequence shown here is derived from an EMBL/GenBank/DDBJ whole genome shotgun (WGS) entry which is preliminary data.</text>
</comment>
<dbReference type="PANTHER" id="PTHR43000">
    <property type="entry name" value="DTDP-D-GLUCOSE 4,6-DEHYDRATASE-RELATED"/>
    <property type="match status" value="1"/>
</dbReference>
<dbReference type="SUPFAM" id="SSF51735">
    <property type="entry name" value="NAD(P)-binding Rossmann-fold domains"/>
    <property type="match status" value="1"/>
</dbReference>
<dbReference type="Gene3D" id="3.40.50.720">
    <property type="entry name" value="NAD(P)-binding Rossmann-like Domain"/>
    <property type="match status" value="1"/>
</dbReference>
<evidence type="ECO:0000256" key="1">
    <source>
        <dbReference type="ARBA" id="ARBA00007637"/>
    </source>
</evidence>
<sequence length="298" mass="32382">MKVAIAGSSGFIGSNLVEACLKKNWEVIGIDNLSTGFDEMADPIRVIDLPGAYSFVKLDINNTSELQKAMSGCSVVFHLAALPRVSFSIDHPIEANQANITGTLSVLQAARLAKVKRVVFSCSSSIFGGSEIYPTPETTRPAPMSPYALHKSTGAEYCRLYSELHGLETVSLIYYNIYGKYQRTGGAYSTIIPAFFEAATNGKSCRIDGDGGQSRDFTNVDNVVSANILSAEYNGKLMGDMFNIANGETYSVNQVYEEIKKLFGTDLKKHHVAPRLGDPRKSHADISKAVKVLGYKPE</sequence>
<feature type="non-terminal residue" evidence="3">
    <location>
        <position position="298"/>
    </location>
</feature>
<protein>
    <recommendedName>
        <fullName evidence="2">NAD-dependent epimerase/dehydratase domain-containing protein</fullName>
    </recommendedName>
</protein>
<comment type="similarity">
    <text evidence="1">Belongs to the NAD(P)-dependent epimerase/dehydratase family.</text>
</comment>
<evidence type="ECO:0000313" key="3">
    <source>
        <dbReference type="EMBL" id="KKL24984.1"/>
    </source>
</evidence>